<evidence type="ECO:0000256" key="1">
    <source>
        <dbReference type="SAM" id="MobiDB-lite"/>
    </source>
</evidence>
<evidence type="ECO:0000313" key="3">
    <source>
        <dbReference type="Proteomes" id="UP001234178"/>
    </source>
</evidence>
<organism evidence="2 3">
    <name type="scientific">Daphnia magna</name>
    <dbReference type="NCBI Taxonomy" id="35525"/>
    <lineage>
        <taxon>Eukaryota</taxon>
        <taxon>Metazoa</taxon>
        <taxon>Ecdysozoa</taxon>
        <taxon>Arthropoda</taxon>
        <taxon>Crustacea</taxon>
        <taxon>Branchiopoda</taxon>
        <taxon>Diplostraca</taxon>
        <taxon>Cladocera</taxon>
        <taxon>Anomopoda</taxon>
        <taxon>Daphniidae</taxon>
        <taxon>Daphnia</taxon>
    </lineage>
</organism>
<comment type="caution">
    <text evidence="2">The sequence shown here is derived from an EMBL/GenBank/DDBJ whole genome shotgun (WGS) entry which is preliminary data.</text>
</comment>
<reference evidence="2 3" key="1">
    <citation type="journal article" date="2023" name="Nucleic Acids Res.">
        <title>The hologenome of Daphnia magna reveals possible DNA methylation and microbiome-mediated evolution of the host genome.</title>
        <authorList>
            <person name="Chaturvedi A."/>
            <person name="Li X."/>
            <person name="Dhandapani V."/>
            <person name="Marshall H."/>
            <person name="Kissane S."/>
            <person name="Cuenca-Cambronero M."/>
            <person name="Asole G."/>
            <person name="Calvet F."/>
            <person name="Ruiz-Romero M."/>
            <person name="Marangio P."/>
            <person name="Guigo R."/>
            <person name="Rago D."/>
            <person name="Mirbahai L."/>
            <person name="Eastwood N."/>
            <person name="Colbourne J.K."/>
            <person name="Zhou J."/>
            <person name="Mallon E."/>
            <person name="Orsini L."/>
        </authorList>
    </citation>
    <scope>NUCLEOTIDE SEQUENCE [LARGE SCALE GENOMIC DNA]</scope>
    <source>
        <strain evidence="2">LRV0_1</strain>
    </source>
</reference>
<sequence length="119" mass="13748">MKIDLRQAGGARKMWNDETEEGESGILSDPVYEEIERSARCSGGNLCPCNNEHQNQLQRERTVLQYQQPSDLCILWPVNCSGTATDSCRPTEAHPLIYRVLIRFEKRKKLKRKEINDQN</sequence>
<keyword evidence="3" id="KW-1185">Reference proteome</keyword>
<dbReference type="EMBL" id="JAOYFB010000005">
    <property type="protein sequence ID" value="KAK4015876.1"/>
    <property type="molecule type" value="Genomic_DNA"/>
</dbReference>
<gene>
    <name evidence="2" type="ORF">OUZ56_030842</name>
</gene>
<evidence type="ECO:0000313" key="2">
    <source>
        <dbReference type="EMBL" id="KAK4015876.1"/>
    </source>
</evidence>
<dbReference type="Proteomes" id="UP001234178">
    <property type="component" value="Unassembled WGS sequence"/>
</dbReference>
<feature type="region of interest" description="Disordered" evidence="1">
    <location>
        <begin position="1"/>
        <end position="28"/>
    </location>
</feature>
<name>A0ABQ9ZSG5_9CRUS</name>
<accession>A0ABQ9ZSG5</accession>
<protein>
    <submittedName>
        <fullName evidence="2">Uncharacterized protein</fullName>
    </submittedName>
</protein>
<proteinExistence type="predicted"/>